<dbReference type="EMBL" id="CP036313">
    <property type="protein sequence ID" value="QBH14281.1"/>
    <property type="molecule type" value="Genomic_DNA"/>
</dbReference>
<evidence type="ECO:0000313" key="5">
    <source>
        <dbReference type="Proteomes" id="UP000293902"/>
    </source>
</evidence>
<dbReference type="EMBL" id="QLNI01000080">
    <property type="protein sequence ID" value="RAL99927.1"/>
    <property type="molecule type" value="Genomic_DNA"/>
</dbReference>
<evidence type="ECO:0000313" key="3">
    <source>
        <dbReference type="EMBL" id="RAL99927.1"/>
    </source>
</evidence>
<dbReference type="InterPro" id="IPR001584">
    <property type="entry name" value="Integrase_cat-core"/>
</dbReference>
<dbReference type="GO" id="GO:0015074">
    <property type="term" value="P:DNA integration"/>
    <property type="evidence" value="ECO:0007669"/>
    <property type="project" value="InterPro"/>
</dbReference>
<feature type="domain" description="Integrase catalytic" evidence="1">
    <location>
        <begin position="176"/>
        <end position="335"/>
    </location>
</feature>
<reference evidence="3 4" key="1">
    <citation type="submission" date="2018-06" db="EMBL/GenBank/DDBJ databases">
        <title>Complete Genome Sequence of Desulfobacter hydrogenophilus (DSM3380).</title>
        <authorList>
            <person name="Marietou A."/>
            <person name="Schreiber L."/>
            <person name="Marshall I."/>
            <person name="Jorgensen B."/>
        </authorList>
    </citation>
    <scope>NUCLEOTIDE SEQUENCE [LARGE SCALE GENOMIC DNA]</scope>
    <source>
        <strain evidence="3 4">DSM 3380</strain>
    </source>
</reference>
<evidence type="ECO:0000313" key="4">
    <source>
        <dbReference type="Proteomes" id="UP000248798"/>
    </source>
</evidence>
<accession>A0A328F629</accession>
<dbReference type="Gene3D" id="3.30.420.10">
    <property type="entry name" value="Ribonuclease H-like superfamily/Ribonuclease H"/>
    <property type="match status" value="1"/>
</dbReference>
<evidence type="ECO:0000259" key="1">
    <source>
        <dbReference type="PROSITE" id="PS50994"/>
    </source>
</evidence>
<dbReference type="SUPFAM" id="SSF53098">
    <property type="entry name" value="Ribonuclease H-like"/>
    <property type="match status" value="1"/>
</dbReference>
<gene>
    <name evidence="3" type="ORF">DO021_21830</name>
    <name evidence="2" type="ORF">EYB58_15985</name>
</gene>
<keyword evidence="5" id="KW-1185">Reference proteome</keyword>
<dbReference type="GO" id="GO:0003676">
    <property type="term" value="F:nucleic acid binding"/>
    <property type="evidence" value="ECO:0007669"/>
    <property type="project" value="InterPro"/>
</dbReference>
<dbReference type="InterPro" id="IPR012337">
    <property type="entry name" value="RNaseH-like_sf"/>
</dbReference>
<evidence type="ECO:0000313" key="2">
    <source>
        <dbReference type="EMBL" id="QBH14281.1"/>
    </source>
</evidence>
<dbReference type="Pfam" id="PF13683">
    <property type="entry name" value="rve_3"/>
    <property type="match status" value="1"/>
</dbReference>
<dbReference type="Proteomes" id="UP000248798">
    <property type="component" value="Unassembled WGS sequence"/>
</dbReference>
<reference evidence="2 5" key="2">
    <citation type="submission" date="2019-02" db="EMBL/GenBank/DDBJ databases">
        <title>Complete genome sequence of Desulfobacter hydrogenophilus AcRS1.</title>
        <authorList>
            <person name="Marietou A."/>
            <person name="Lund M.B."/>
            <person name="Marshall I.P.G."/>
            <person name="Schreiber L."/>
            <person name="Jorgensen B."/>
        </authorList>
    </citation>
    <scope>NUCLEOTIDE SEQUENCE [LARGE SCALE GENOMIC DNA]</scope>
    <source>
        <strain evidence="2 5">AcRS1</strain>
    </source>
</reference>
<organism evidence="3 4">
    <name type="scientific">Desulfobacter hydrogenophilus</name>
    <dbReference type="NCBI Taxonomy" id="2291"/>
    <lineage>
        <taxon>Bacteria</taxon>
        <taxon>Pseudomonadati</taxon>
        <taxon>Thermodesulfobacteriota</taxon>
        <taxon>Desulfobacteria</taxon>
        <taxon>Desulfobacterales</taxon>
        <taxon>Desulfobacteraceae</taxon>
        <taxon>Desulfobacter</taxon>
    </lineage>
</organism>
<dbReference type="PROSITE" id="PS50994">
    <property type="entry name" value="INTEGRASE"/>
    <property type="match status" value="1"/>
</dbReference>
<dbReference type="PANTHER" id="PTHR46889:SF4">
    <property type="entry name" value="TRANSPOSASE INSO FOR INSERTION SEQUENCE ELEMENT IS911B-RELATED"/>
    <property type="match status" value="1"/>
</dbReference>
<dbReference type="PANTHER" id="PTHR46889">
    <property type="entry name" value="TRANSPOSASE INSF FOR INSERTION SEQUENCE IS3B-RELATED"/>
    <property type="match status" value="1"/>
</dbReference>
<protein>
    <submittedName>
        <fullName evidence="3">Integrase</fullName>
    </submittedName>
</protein>
<name>A0A328F629_9BACT</name>
<proteinExistence type="predicted"/>
<dbReference type="OrthoDB" id="5392217at2"/>
<dbReference type="InterPro" id="IPR036397">
    <property type="entry name" value="RNaseH_sf"/>
</dbReference>
<dbReference type="InterPro" id="IPR050900">
    <property type="entry name" value="Transposase_IS3/IS150/IS904"/>
</dbReference>
<dbReference type="Proteomes" id="UP000293902">
    <property type="component" value="Chromosome"/>
</dbReference>
<sequence>MYRAFIRLLTFQFTIIQILFKSKDNLILETIELRQQLMIYQTKKEDSKNITDLTRSLLVALKRTWPKWMDALIIVKPETVIDWQRRRFRKYWTKKSAKHKKLGRPSIKLEIRQHIKKMAIENFTWGAPRMYSEFLKLGYTKNQISQRTISRYLKKIRPDDLDKTKGKRQQWKVFLKNHREHIMGMDFFTVPTISFKTLYVFFIIDHARRKIVHFNVTEHPTAEWVVQQLKNAFPFDSAPKYLIFDRDLIFSVRVKQFIKDMGIKPKVISYKCPWQNGVSERFVLSVRNDMLNQMIIFNEEHLRDFMNQYFEYYNNERCHLAVGRDSPNGREIQNKPFKSAKIISSPRIGGLHHMYRWNKAA</sequence>
<dbReference type="AlphaFoldDB" id="A0A328F629"/>